<sequence length="313" mass="35475">MGTYSRPLIDIKLVDHFLFEVLGFEPQPGEERINFKILTGEKGLVDYEQPGVQTLTFDNNRVAEFRSEPDRWKLRKQIIEELFALKRLDDDEDIRLGTGGALPLTGIKSDYKAYFVIGLPASGKSGICNQIADDNNAIILDSDYAKRKLPEFHELPWGASLVHSESSQIITGFNPNPNKILALQTKSIVHGYNIVVPTIGQDPERLITVAMELNGIGYEVHLTLISLPRREATIRAIRRYKKTDRYVPLGLIFDDYGNDPSLTYYLLKCKRPELFKSFGAISTNVTLSEKYYSIDLEGDNPAKIFDLKKELLF</sequence>
<proteinExistence type="predicted"/>
<dbReference type="STRING" id="332977.SAMN05421740_11471"/>
<evidence type="ECO:0000259" key="3">
    <source>
        <dbReference type="Pfam" id="PF06414"/>
    </source>
</evidence>
<name>A0A1H7UBU7_9SPHI</name>
<evidence type="ECO:0000313" key="5">
    <source>
        <dbReference type="Proteomes" id="UP000198916"/>
    </source>
</evidence>
<organism evidence="4 5">
    <name type="scientific">Parapedobacter koreensis</name>
    <dbReference type="NCBI Taxonomy" id="332977"/>
    <lineage>
        <taxon>Bacteria</taxon>
        <taxon>Pseudomonadati</taxon>
        <taxon>Bacteroidota</taxon>
        <taxon>Sphingobacteriia</taxon>
        <taxon>Sphingobacteriales</taxon>
        <taxon>Sphingobacteriaceae</taxon>
        <taxon>Parapedobacter</taxon>
    </lineage>
</organism>
<dbReference type="SUPFAM" id="SSF52540">
    <property type="entry name" value="P-loop containing nucleoside triphosphate hydrolases"/>
    <property type="match status" value="1"/>
</dbReference>
<dbReference type="EMBL" id="FNZR01000014">
    <property type="protein sequence ID" value="SEL94155.1"/>
    <property type="molecule type" value="Genomic_DNA"/>
</dbReference>
<evidence type="ECO:0000256" key="1">
    <source>
        <dbReference type="ARBA" id="ARBA00022741"/>
    </source>
</evidence>
<feature type="domain" description="Zeta toxin" evidence="3">
    <location>
        <begin position="112"/>
        <end position="249"/>
    </location>
</feature>
<dbReference type="InterPro" id="IPR027417">
    <property type="entry name" value="P-loop_NTPase"/>
</dbReference>
<gene>
    <name evidence="4" type="ORF">SAMN05421740_11471</name>
</gene>
<dbReference type="Pfam" id="PF06414">
    <property type="entry name" value="Zeta_toxin"/>
    <property type="match status" value="1"/>
</dbReference>
<dbReference type="Gene3D" id="3.40.50.300">
    <property type="entry name" value="P-loop containing nucleotide triphosphate hydrolases"/>
    <property type="match status" value="1"/>
</dbReference>
<keyword evidence="5" id="KW-1185">Reference proteome</keyword>
<accession>A0A1H7UBU7</accession>
<dbReference type="OrthoDB" id="660434at2"/>
<keyword evidence="1" id="KW-0547">Nucleotide-binding</keyword>
<dbReference type="GO" id="GO:0005524">
    <property type="term" value="F:ATP binding"/>
    <property type="evidence" value="ECO:0007669"/>
    <property type="project" value="UniProtKB-KW"/>
</dbReference>
<protein>
    <submittedName>
        <fullName evidence="4">Zeta toxin</fullName>
    </submittedName>
</protein>
<dbReference type="InterPro" id="IPR010488">
    <property type="entry name" value="Zeta_toxin_domain"/>
</dbReference>
<dbReference type="Proteomes" id="UP000198916">
    <property type="component" value="Unassembled WGS sequence"/>
</dbReference>
<reference evidence="5" key="1">
    <citation type="submission" date="2016-10" db="EMBL/GenBank/DDBJ databases">
        <authorList>
            <person name="Varghese N."/>
            <person name="Submissions S."/>
        </authorList>
    </citation>
    <scope>NUCLEOTIDE SEQUENCE [LARGE SCALE GENOMIC DNA]</scope>
    <source>
        <strain evidence="5">Jip14</strain>
    </source>
</reference>
<evidence type="ECO:0000313" key="4">
    <source>
        <dbReference type="EMBL" id="SEL94155.1"/>
    </source>
</evidence>
<dbReference type="GO" id="GO:0016301">
    <property type="term" value="F:kinase activity"/>
    <property type="evidence" value="ECO:0007669"/>
    <property type="project" value="InterPro"/>
</dbReference>
<evidence type="ECO:0000256" key="2">
    <source>
        <dbReference type="ARBA" id="ARBA00022840"/>
    </source>
</evidence>
<dbReference type="AlphaFoldDB" id="A0A1H7UBU7"/>
<keyword evidence="2" id="KW-0067">ATP-binding</keyword>
<dbReference type="RefSeq" id="WP_090609245.1">
    <property type="nucleotide sequence ID" value="NZ_FNZR01000014.1"/>
</dbReference>